<dbReference type="PANTHER" id="PTHR14969">
    <property type="entry name" value="SPHINGOSINE-1-PHOSPHATE PHOSPHOHYDROLASE"/>
    <property type="match status" value="1"/>
</dbReference>
<dbReference type="Proteomes" id="UP000286746">
    <property type="component" value="Unassembled WGS sequence"/>
</dbReference>
<name>A0A401VX57_STREY</name>
<evidence type="ECO:0000256" key="2">
    <source>
        <dbReference type="ARBA" id="ARBA00022475"/>
    </source>
</evidence>
<proteinExistence type="predicted"/>
<dbReference type="Gene3D" id="1.20.144.10">
    <property type="entry name" value="Phosphatidic acid phosphatase type 2/haloperoxidase"/>
    <property type="match status" value="1"/>
</dbReference>
<evidence type="ECO:0000256" key="5">
    <source>
        <dbReference type="ARBA" id="ARBA00022989"/>
    </source>
</evidence>
<dbReference type="InterPro" id="IPR001206">
    <property type="entry name" value="Diacylglycerol_kinase_cat_dom"/>
</dbReference>
<dbReference type="PROSITE" id="PS50146">
    <property type="entry name" value="DAGK"/>
    <property type="match status" value="1"/>
</dbReference>
<protein>
    <submittedName>
        <fullName evidence="8">Phosphoesterase</fullName>
    </submittedName>
</protein>
<keyword evidence="2" id="KW-1003">Cell membrane</keyword>
<dbReference type="SMART" id="SM00046">
    <property type="entry name" value="DAGKc"/>
    <property type="match status" value="1"/>
</dbReference>
<evidence type="ECO:0000259" key="7">
    <source>
        <dbReference type="PROSITE" id="PS50146"/>
    </source>
</evidence>
<keyword evidence="6" id="KW-0472">Membrane</keyword>
<feature type="domain" description="DAGKc" evidence="7">
    <location>
        <begin position="216"/>
        <end position="348"/>
    </location>
</feature>
<evidence type="ECO:0000313" key="8">
    <source>
        <dbReference type="EMBL" id="GCD41643.1"/>
    </source>
</evidence>
<dbReference type="SMART" id="SM00014">
    <property type="entry name" value="acidPPc"/>
    <property type="match status" value="1"/>
</dbReference>
<dbReference type="Pfam" id="PF00781">
    <property type="entry name" value="DAGK_cat"/>
    <property type="match status" value="1"/>
</dbReference>
<dbReference type="GO" id="GO:0016787">
    <property type="term" value="F:hydrolase activity"/>
    <property type="evidence" value="ECO:0007669"/>
    <property type="project" value="UniProtKB-KW"/>
</dbReference>
<dbReference type="InterPro" id="IPR045540">
    <property type="entry name" value="YegS/DAGK_C"/>
</dbReference>
<dbReference type="EMBL" id="BHZD01000001">
    <property type="protein sequence ID" value="GCD41643.1"/>
    <property type="molecule type" value="Genomic_DNA"/>
</dbReference>
<dbReference type="InterPro" id="IPR016064">
    <property type="entry name" value="NAD/diacylglycerol_kinase_sf"/>
</dbReference>
<dbReference type="PANTHER" id="PTHR14969:SF62">
    <property type="entry name" value="DECAPRENYLPHOSPHORYL-5-PHOSPHORIBOSE PHOSPHATASE RV3807C-RELATED"/>
    <property type="match status" value="1"/>
</dbReference>
<dbReference type="SUPFAM" id="SSF48317">
    <property type="entry name" value="Acid phosphatase/Vanadium-dependent haloperoxidase"/>
    <property type="match status" value="1"/>
</dbReference>
<evidence type="ECO:0000313" key="9">
    <source>
        <dbReference type="Proteomes" id="UP000286746"/>
    </source>
</evidence>
<comment type="subcellular location">
    <subcellularLocation>
        <location evidence="1">Cell membrane</location>
        <topology evidence="1">Multi-pass membrane protein</topology>
    </subcellularLocation>
</comment>
<dbReference type="InterPro" id="IPR000326">
    <property type="entry name" value="PAP2/HPO"/>
</dbReference>
<keyword evidence="4" id="KW-0378">Hydrolase</keyword>
<dbReference type="GO" id="GO:0016301">
    <property type="term" value="F:kinase activity"/>
    <property type="evidence" value="ECO:0007669"/>
    <property type="project" value="InterPro"/>
</dbReference>
<keyword evidence="9" id="KW-1185">Reference proteome</keyword>
<dbReference type="Pfam" id="PF01569">
    <property type="entry name" value="PAP2"/>
    <property type="match status" value="1"/>
</dbReference>
<keyword evidence="5" id="KW-1133">Transmembrane helix</keyword>
<gene>
    <name evidence="8" type="ORF">GKJPGBOP_01299</name>
</gene>
<organism evidence="8 9">
    <name type="scientific">Streptomyces paromomycinus</name>
    <name type="common">Streptomyces rimosus subsp. paromomycinus</name>
    <dbReference type="NCBI Taxonomy" id="92743"/>
    <lineage>
        <taxon>Bacteria</taxon>
        <taxon>Bacillati</taxon>
        <taxon>Actinomycetota</taxon>
        <taxon>Actinomycetes</taxon>
        <taxon>Kitasatosporales</taxon>
        <taxon>Streptomycetaceae</taxon>
        <taxon>Streptomyces</taxon>
    </lineage>
</organism>
<evidence type="ECO:0000256" key="3">
    <source>
        <dbReference type="ARBA" id="ARBA00022692"/>
    </source>
</evidence>
<comment type="caution">
    <text evidence="8">The sequence shown here is derived from an EMBL/GenBank/DDBJ whole genome shotgun (WGS) entry which is preliminary data.</text>
</comment>
<dbReference type="Gene3D" id="2.60.200.40">
    <property type="match status" value="1"/>
</dbReference>
<dbReference type="SUPFAM" id="SSF111331">
    <property type="entry name" value="NAD kinase/diacylglycerol kinase-like"/>
    <property type="match status" value="1"/>
</dbReference>
<keyword evidence="3" id="KW-0812">Transmembrane</keyword>
<dbReference type="GO" id="GO:0005886">
    <property type="term" value="C:plasma membrane"/>
    <property type="evidence" value="ECO:0007669"/>
    <property type="project" value="UniProtKB-SubCell"/>
</dbReference>
<dbReference type="Pfam" id="PF19279">
    <property type="entry name" value="YegS_C"/>
    <property type="match status" value="1"/>
</dbReference>
<evidence type="ECO:0000256" key="6">
    <source>
        <dbReference type="ARBA" id="ARBA00023136"/>
    </source>
</evidence>
<dbReference type="InterPro" id="IPR036938">
    <property type="entry name" value="PAP2/HPO_sf"/>
</dbReference>
<dbReference type="AlphaFoldDB" id="A0A401VX57"/>
<evidence type="ECO:0000256" key="4">
    <source>
        <dbReference type="ARBA" id="ARBA00022801"/>
    </source>
</evidence>
<accession>A0A401VX57</accession>
<reference evidence="8 9" key="1">
    <citation type="submission" date="2018-11" db="EMBL/GenBank/DDBJ databases">
        <title>Whole genome sequence of Streptomyces paromomycinus NBRC 15454(T).</title>
        <authorList>
            <person name="Komaki H."/>
            <person name="Tamura T."/>
        </authorList>
    </citation>
    <scope>NUCLEOTIDE SEQUENCE [LARGE SCALE GENOMIC DNA]</scope>
    <source>
        <strain evidence="8 9">NBRC 15454</strain>
    </source>
</reference>
<dbReference type="CDD" id="cd01610">
    <property type="entry name" value="PAP2_like"/>
    <property type="match status" value="1"/>
</dbReference>
<sequence length="516" mass="54387">MKRTTRGTVGLLYVPPSSGYRWPMRKLLSTWDREIFDSVASRHWPGAQRVLPRLTRTADHGLLWMGIAAGAAALGGRPMRRAALRGVASLAAASATVNTLGKRSVRRNRPLLDAVPVIRQLNRQPFTTSFPSGHAASAAAFATGVAFENKWWGLALAPVAASVAFSRVYTGVHYPGDVLAGAALGVGAALAVRGLAPTRAQLAPPARPAADAPSLPGGRGLFVVANHASGQRTGPRPDRVQEVRGVLPEAEVVLCGDPESPPMDKALEQAAEQAKQAGGALGVLGGDGTVCAAAAVAVRHGLPLAVLPGGTRNHFAYDLGIETLTDAARAVESGEAVAVDLAGFRTAPGEDPTYFLNTFSVGAYPELVRVREEWAGRIGAWPAGVLAAWKVLRTADPVTVEVNGKRREVWLLFAGNCAYRGLGLAPVRRHDLADGVLDVRVVHGGRLARTRLLTAALTGALRHSPVLSESRMRSVRLGGLTEGSVLAYDGEVSPAPRELTICKENEALTVYRLLPE</sequence>
<dbReference type="Gene3D" id="3.40.50.10330">
    <property type="entry name" value="Probable inorganic polyphosphate/atp-NAD kinase, domain 1"/>
    <property type="match status" value="1"/>
</dbReference>
<dbReference type="InterPro" id="IPR017438">
    <property type="entry name" value="ATP-NAD_kinase_N"/>
</dbReference>
<evidence type="ECO:0000256" key="1">
    <source>
        <dbReference type="ARBA" id="ARBA00004651"/>
    </source>
</evidence>